<name>A0ABD3XAD9_SINWO</name>
<dbReference type="EMBL" id="JBJQND010000003">
    <property type="protein sequence ID" value="KAL3881977.1"/>
    <property type="molecule type" value="Genomic_DNA"/>
</dbReference>
<comment type="caution">
    <text evidence="2">The sequence shown here is derived from an EMBL/GenBank/DDBJ whole genome shotgun (WGS) entry which is preliminary data.</text>
</comment>
<accession>A0ABD3XAD9</accession>
<sequence>TLILLQQANVSVASSTTGAIHLLGGLSYTIDPMVYILIRKTHRKRLANIIFRCKCHTEEPEETETRY</sequence>
<evidence type="ECO:0000313" key="2">
    <source>
        <dbReference type="EMBL" id="KAL3881977.1"/>
    </source>
</evidence>
<evidence type="ECO:0000256" key="1">
    <source>
        <dbReference type="SAM" id="Phobius"/>
    </source>
</evidence>
<dbReference type="Proteomes" id="UP001634394">
    <property type="component" value="Unassembled WGS sequence"/>
</dbReference>
<feature type="non-terminal residue" evidence="2">
    <location>
        <position position="1"/>
    </location>
</feature>
<keyword evidence="3" id="KW-1185">Reference proteome</keyword>
<reference evidence="2 3" key="1">
    <citation type="submission" date="2024-11" db="EMBL/GenBank/DDBJ databases">
        <title>Chromosome-level genome assembly of the freshwater bivalve Anodonta woodiana.</title>
        <authorList>
            <person name="Chen X."/>
        </authorList>
    </citation>
    <scope>NUCLEOTIDE SEQUENCE [LARGE SCALE GENOMIC DNA]</scope>
    <source>
        <strain evidence="2">MN2024</strain>
        <tissue evidence="2">Gills</tissue>
    </source>
</reference>
<gene>
    <name evidence="2" type="ORF">ACJMK2_028359</name>
</gene>
<keyword evidence="1" id="KW-0812">Transmembrane</keyword>
<protein>
    <submittedName>
        <fullName evidence="2">Uncharacterized protein</fullName>
    </submittedName>
</protein>
<keyword evidence="1" id="KW-1133">Transmembrane helix</keyword>
<proteinExistence type="predicted"/>
<feature type="transmembrane region" description="Helical" evidence="1">
    <location>
        <begin position="20"/>
        <end position="38"/>
    </location>
</feature>
<evidence type="ECO:0000313" key="3">
    <source>
        <dbReference type="Proteomes" id="UP001634394"/>
    </source>
</evidence>
<dbReference type="AlphaFoldDB" id="A0ABD3XAD9"/>
<organism evidence="2 3">
    <name type="scientific">Sinanodonta woodiana</name>
    <name type="common">Chinese pond mussel</name>
    <name type="synonym">Anodonta woodiana</name>
    <dbReference type="NCBI Taxonomy" id="1069815"/>
    <lineage>
        <taxon>Eukaryota</taxon>
        <taxon>Metazoa</taxon>
        <taxon>Spiralia</taxon>
        <taxon>Lophotrochozoa</taxon>
        <taxon>Mollusca</taxon>
        <taxon>Bivalvia</taxon>
        <taxon>Autobranchia</taxon>
        <taxon>Heteroconchia</taxon>
        <taxon>Palaeoheterodonta</taxon>
        <taxon>Unionida</taxon>
        <taxon>Unionoidea</taxon>
        <taxon>Unionidae</taxon>
        <taxon>Unioninae</taxon>
        <taxon>Sinanodonta</taxon>
    </lineage>
</organism>
<keyword evidence="1" id="KW-0472">Membrane</keyword>